<evidence type="ECO:0000313" key="1">
    <source>
        <dbReference type="EMBL" id="XBW06982.1"/>
    </source>
</evidence>
<reference evidence="1" key="1">
    <citation type="submission" date="2023-08" db="EMBL/GenBank/DDBJ databases">
        <title>The novel hydrolase IpcH responsible for the initial isoprocarb degradation step in Rhodococcus sp. D-6.</title>
        <authorList>
            <person name="Zhu Q."/>
        </authorList>
    </citation>
    <scope>NUCLEOTIDE SEQUENCE</scope>
    <source>
        <strain evidence="1">D-6</strain>
    </source>
</reference>
<name>A0AAU7V4P9_9NOCA</name>
<sequence>MVSGTRIEVPVDDGVLSGLDFGGRGPEVLLVHGSGHNAVTRDRLVFIRAQQNGVNSIAPALVEEYYWTLANFEILEEKHGDGHHDRTAGRHEHSRSGQAVCGAFAARAGVASTCAADTGKATSRRKRRASAAATCRRRSVVTLPSIVEAAA</sequence>
<accession>A0AAU7V4P9</accession>
<protein>
    <submittedName>
        <fullName evidence="1">Uncharacterized protein</fullName>
    </submittedName>
</protein>
<dbReference type="AlphaFoldDB" id="A0AAU7V4P9"/>
<dbReference type="RefSeq" id="WP_350247731.1">
    <property type="nucleotide sequence ID" value="NZ_CP132970.1"/>
</dbReference>
<dbReference type="KEGG" id="rhox:RBB84_07725"/>
<gene>
    <name evidence="1" type="ORF">RBB84_07725</name>
</gene>
<organism evidence="1">
    <name type="scientific">Rhodococcus sp. D-6</name>
    <dbReference type="NCBI Taxonomy" id="1387842"/>
    <lineage>
        <taxon>Bacteria</taxon>
        <taxon>Bacillati</taxon>
        <taxon>Actinomycetota</taxon>
        <taxon>Actinomycetes</taxon>
        <taxon>Mycobacteriales</taxon>
        <taxon>Nocardiaceae</taxon>
        <taxon>Rhodococcus</taxon>
    </lineage>
</organism>
<proteinExistence type="predicted"/>
<dbReference type="EMBL" id="CP132970">
    <property type="protein sequence ID" value="XBW06982.1"/>
    <property type="molecule type" value="Genomic_DNA"/>
</dbReference>